<organism evidence="4 5">
    <name type="scientific">Amycolatopsis samaneae</name>
    <dbReference type="NCBI Taxonomy" id="664691"/>
    <lineage>
        <taxon>Bacteria</taxon>
        <taxon>Bacillati</taxon>
        <taxon>Actinomycetota</taxon>
        <taxon>Actinomycetes</taxon>
        <taxon>Pseudonocardiales</taxon>
        <taxon>Pseudonocardiaceae</taxon>
        <taxon>Amycolatopsis</taxon>
    </lineage>
</organism>
<dbReference type="PANTHER" id="PTHR43489:SF6">
    <property type="entry name" value="HYDROXYPYRUVATE ISOMERASE-RELATED"/>
    <property type="match status" value="1"/>
</dbReference>
<gene>
    <name evidence="4" type="ORF">ACFSYJ_29860</name>
</gene>
<dbReference type="PIRSF" id="PIRSF006241">
    <property type="entry name" value="HyI"/>
    <property type="match status" value="1"/>
</dbReference>
<dbReference type="SUPFAM" id="SSF51658">
    <property type="entry name" value="Xylose isomerase-like"/>
    <property type="match status" value="1"/>
</dbReference>
<keyword evidence="5" id="KW-1185">Reference proteome</keyword>
<feature type="domain" description="Xylose isomerase-like TIM barrel" evidence="3">
    <location>
        <begin position="31"/>
        <end position="267"/>
    </location>
</feature>
<comment type="similarity">
    <text evidence="2">Belongs to the hyi family.</text>
</comment>
<sequence>MSEPAGARHSLAYVANLSTLFKELPLPERPKVAREAGFTAVEFWWPFEVAVPAGDEVDAFVTAIRSAGVRLTGLNFFAGDMPAGDRGVLSWPGRETEFAESLVIAVDIAERLGCRSFNALYGNRVDGAEPARQDALALRNLATAADAAAGIGAQLVLEPLSGADRYPVKTAADAVKILDELGRDNVRLLADLYHLATNGDDLDALVAVHTPRIGHVQIADVPGRHEPGTGSLDIEGYLEKLEAAGYRGEVGVEYLPTGDTVASLQWLPIAQRGRA</sequence>
<evidence type="ECO:0000259" key="3">
    <source>
        <dbReference type="Pfam" id="PF01261"/>
    </source>
</evidence>
<dbReference type="EMBL" id="JBHUKU010000020">
    <property type="protein sequence ID" value="MFD2462850.1"/>
    <property type="molecule type" value="Genomic_DNA"/>
</dbReference>
<dbReference type="InterPro" id="IPR036237">
    <property type="entry name" value="Xyl_isomerase-like_sf"/>
</dbReference>
<comment type="caution">
    <text evidence="4">The sequence shown here is derived from an EMBL/GenBank/DDBJ whole genome shotgun (WGS) entry which is preliminary data.</text>
</comment>
<dbReference type="InterPro" id="IPR013022">
    <property type="entry name" value="Xyl_isomerase-like_TIM-brl"/>
</dbReference>
<dbReference type="GO" id="GO:0016853">
    <property type="term" value="F:isomerase activity"/>
    <property type="evidence" value="ECO:0007669"/>
    <property type="project" value="UniProtKB-KW"/>
</dbReference>
<protein>
    <submittedName>
        <fullName evidence="4">Hydroxypyruvate isomerase family protein</fullName>
    </submittedName>
</protein>
<dbReference type="InterPro" id="IPR026040">
    <property type="entry name" value="HyI-like"/>
</dbReference>
<dbReference type="Gene3D" id="3.20.20.150">
    <property type="entry name" value="Divalent-metal-dependent TIM barrel enzymes"/>
    <property type="match status" value="1"/>
</dbReference>
<dbReference type="PANTHER" id="PTHR43489">
    <property type="entry name" value="ISOMERASE"/>
    <property type="match status" value="1"/>
</dbReference>
<name>A0ABW5GPU8_9PSEU</name>
<evidence type="ECO:0000313" key="5">
    <source>
        <dbReference type="Proteomes" id="UP001597419"/>
    </source>
</evidence>
<dbReference type="Proteomes" id="UP001597419">
    <property type="component" value="Unassembled WGS sequence"/>
</dbReference>
<proteinExistence type="inferred from homology"/>
<reference evidence="5" key="1">
    <citation type="journal article" date="2019" name="Int. J. Syst. Evol. Microbiol.">
        <title>The Global Catalogue of Microorganisms (GCM) 10K type strain sequencing project: providing services to taxonomists for standard genome sequencing and annotation.</title>
        <authorList>
            <consortium name="The Broad Institute Genomics Platform"/>
            <consortium name="The Broad Institute Genome Sequencing Center for Infectious Disease"/>
            <person name="Wu L."/>
            <person name="Ma J."/>
        </authorList>
    </citation>
    <scope>NUCLEOTIDE SEQUENCE [LARGE SCALE GENOMIC DNA]</scope>
    <source>
        <strain evidence="5">CGMCC 4.7643</strain>
    </source>
</reference>
<evidence type="ECO:0000313" key="4">
    <source>
        <dbReference type="EMBL" id="MFD2462850.1"/>
    </source>
</evidence>
<dbReference type="Pfam" id="PF01261">
    <property type="entry name" value="AP_endonuc_2"/>
    <property type="match status" value="1"/>
</dbReference>
<dbReference type="InterPro" id="IPR050417">
    <property type="entry name" value="Sugar_Epim/Isomerase"/>
</dbReference>
<dbReference type="RefSeq" id="WP_345393137.1">
    <property type="nucleotide sequence ID" value="NZ_BAABHG010000005.1"/>
</dbReference>
<keyword evidence="1 2" id="KW-0413">Isomerase</keyword>
<evidence type="ECO:0000256" key="1">
    <source>
        <dbReference type="ARBA" id="ARBA00023235"/>
    </source>
</evidence>
<evidence type="ECO:0000256" key="2">
    <source>
        <dbReference type="PIRNR" id="PIRNR006241"/>
    </source>
</evidence>
<accession>A0ABW5GPU8</accession>